<dbReference type="EMBL" id="AMEM01000009">
    <property type="protein sequence ID" value="EKX91842.1"/>
    <property type="molecule type" value="Genomic_DNA"/>
</dbReference>
<dbReference type="eggNOG" id="COG1215">
    <property type="taxonomic scope" value="Bacteria"/>
</dbReference>
<keyword evidence="4" id="KW-1133">Transmembrane helix</keyword>
<keyword evidence="4" id="KW-0472">Membrane</keyword>
<feature type="transmembrane region" description="Helical" evidence="4">
    <location>
        <begin position="204"/>
        <end position="222"/>
    </location>
</feature>
<feature type="domain" description="Glycosyltransferase 2-like" evidence="5">
    <location>
        <begin position="419"/>
        <end position="579"/>
    </location>
</feature>
<dbReference type="PATRIC" id="fig|1035195.3.peg.458"/>
<dbReference type="HOGENOM" id="CLU_402112_0_0_11"/>
<dbReference type="RefSeq" id="WP_006062755.1">
    <property type="nucleotide sequence ID" value="NZ_KB290827.1"/>
</dbReference>
<dbReference type="Gene3D" id="3.90.550.10">
    <property type="entry name" value="Spore Coat Polysaccharide Biosynthesis Protein SpsA, Chain A"/>
    <property type="match status" value="1"/>
</dbReference>
<dbReference type="SUPFAM" id="SSF53448">
    <property type="entry name" value="Nucleotide-diphospho-sugar transferases"/>
    <property type="match status" value="1"/>
</dbReference>
<dbReference type="InterPro" id="IPR001173">
    <property type="entry name" value="Glyco_trans_2-like"/>
</dbReference>
<reference evidence="6 7" key="1">
    <citation type="submission" date="2012-05" db="EMBL/GenBank/DDBJ databases">
        <authorList>
            <person name="Weinstock G."/>
            <person name="Sodergren E."/>
            <person name="Lobos E.A."/>
            <person name="Fulton L."/>
            <person name="Fulton R."/>
            <person name="Courtney L."/>
            <person name="Fronick C."/>
            <person name="O'Laughlin M."/>
            <person name="Godfrey J."/>
            <person name="Wilson R.M."/>
            <person name="Miner T."/>
            <person name="Farmer C."/>
            <person name="Delehaunty K."/>
            <person name="Cordes M."/>
            <person name="Minx P."/>
            <person name="Tomlinson C."/>
            <person name="Chen J."/>
            <person name="Wollam A."/>
            <person name="Pepin K.H."/>
            <person name="Bhonagiri V."/>
            <person name="Zhang X."/>
            <person name="Suruliraj S."/>
            <person name="Warren W."/>
            <person name="Mitreva M."/>
            <person name="Mardis E.R."/>
            <person name="Wilson R.K."/>
        </authorList>
    </citation>
    <scope>NUCLEOTIDE SEQUENCE [LARGE SCALE GENOMIC DNA]</scope>
    <source>
        <strain evidence="6 7">F0235</strain>
    </source>
</reference>
<dbReference type="InterPro" id="IPR050834">
    <property type="entry name" value="Glycosyltransf_2"/>
</dbReference>
<feature type="transmembrane region" description="Helical" evidence="4">
    <location>
        <begin position="163"/>
        <end position="183"/>
    </location>
</feature>
<keyword evidence="7" id="KW-1185">Reference proteome</keyword>
<keyword evidence="3 6" id="KW-0808">Transferase</keyword>
<evidence type="ECO:0000313" key="6">
    <source>
        <dbReference type="EMBL" id="EKX91842.1"/>
    </source>
</evidence>
<proteinExistence type="inferred from homology"/>
<dbReference type="InterPro" id="IPR029044">
    <property type="entry name" value="Nucleotide-diphossugar_trans"/>
</dbReference>
<protein>
    <submittedName>
        <fullName evidence="6">Glycosyltransferase, group 2 family protein</fullName>
    </submittedName>
</protein>
<evidence type="ECO:0000256" key="2">
    <source>
        <dbReference type="ARBA" id="ARBA00022676"/>
    </source>
</evidence>
<feature type="transmembrane region" description="Helical" evidence="4">
    <location>
        <begin position="234"/>
        <end position="255"/>
    </location>
</feature>
<feature type="transmembrane region" description="Helical" evidence="4">
    <location>
        <begin position="35"/>
        <end position="52"/>
    </location>
</feature>
<evidence type="ECO:0000259" key="5">
    <source>
        <dbReference type="Pfam" id="PF00535"/>
    </source>
</evidence>
<feature type="transmembrane region" description="Helical" evidence="4">
    <location>
        <begin position="345"/>
        <end position="365"/>
    </location>
</feature>
<dbReference type="GO" id="GO:0016757">
    <property type="term" value="F:glycosyltransferase activity"/>
    <property type="evidence" value="ECO:0007669"/>
    <property type="project" value="UniProtKB-KW"/>
</dbReference>
<name>L1MKW1_9CORY</name>
<evidence type="ECO:0000256" key="1">
    <source>
        <dbReference type="ARBA" id="ARBA00006739"/>
    </source>
</evidence>
<accession>L1MKW1</accession>
<comment type="similarity">
    <text evidence="1">Belongs to the glycosyltransferase 2 family.</text>
</comment>
<feature type="transmembrane region" description="Helical" evidence="4">
    <location>
        <begin position="73"/>
        <end position="99"/>
    </location>
</feature>
<feature type="transmembrane region" description="Helical" evidence="4">
    <location>
        <begin position="276"/>
        <end position="297"/>
    </location>
</feature>
<comment type="caution">
    <text evidence="6">The sequence shown here is derived from an EMBL/GenBank/DDBJ whole genome shotgun (WGS) entry which is preliminary data.</text>
</comment>
<keyword evidence="4" id="KW-0812">Transmembrane</keyword>
<sequence>MKALSFATVFAALSGFVLMLIAARALGDVRSAELMAYWGLFFACTGFIDGLMQETTRAVAASTSHTDNTARPASVGTLIAMGIGVLALVVTPFVVTYLLSSDYPLAVGLFVVGLISYTYQAVLSGVLSGLGLWRQYAGLVALDSGIRFVLVVCAWVLGWGLPVFLFITVIGALSWAVILGVSGKARHAFRAHADVPAKVFAQRAFTAMLATGATATLVTGFTPAVKATSESSTVVTVGGIIMAIMLTRAPVLVPLQRFQSALIVHFVEHRDHIFKALIKPVGAVFAVGLIGAVPAYFIGPPILAFFGDGFEVPGHILAVLTFASACTGALMITSAAVLAAELHRLYVLGWFMASAIAFGMLLLPAPVEVRVCLALLLGPLGGGLVQTFGLRITHHKARHAEDNIFGGDRINTMPKLTALVTVYHRIDPAQFRACLDSLSAQTRPAEDVVIVEDGPLGPQLRAIVEQFINTYSGARSVVLARNMGAGPASAAGLATINTEFMARLDADDVAKPERFERQLEFFEQHPDVDVLGTAMDEFDGSVDQVIGTRRLPTSHAEILRYARLNSPINNPSVMMRVDAVREAGGYRDVYHMEDYDLYARMLAGGKRFHNMPEALTYFRISTSVFERRTAQGMFSAERQMQKNLVAYGLISKRRAWLNLAIRSLYRLLPSVALKAAYGRLFHRR</sequence>
<evidence type="ECO:0000256" key="4">
    <source>
        <dbReference type="SAM" id="Phobius"/>
    </source>
</evidence>
<organism evidence="6 7">
    <name type="scientific">Corynebacterium durum F0235</name>
    <dbReference type="NCBI Taxonomy" id="1035195"/>
    <lineage>
        <taxon>Bacteria</taxon>
        <taxon>Bacillati</taxon>
        <taxon>Actinomycetota</taxon>
        <taxon>Actinomycetes</taxon>
        <taxon>Mycobacteriales</taxon>
        <taxon>Corynebacteriaceae</taxon>
        <taxon>Corynebacterium</taxon>
    </lineage>
</organism>
<dbReference type="eggNOG" id="COG2244">
    <property type="taxonomic scope" value="Bacteria"/>
</dbReference>
<gene>
    <name evidence="6" type="ORF">HMPREF9997_00505</name>
</gene>
<dbReference type="Proteomes" id="UP000010445">
    <property type="component" value="Unassembled WGS sequence"/>
</dbReference>
<dbReference type="PANTHER" id="PTHR43685">
    <property type="entry name" value="GLYCOSYLTRANSFERASE"/>
    <property type="match status" value="1"/>
</dbReference>
<dbReference type="STRING" id="1035195.HMPREF9997_00505"/>
<evidence type="ECO:0000256" key="3">
    <source>
        <dbReference type="ARBA" id="ARBA00022679"/>
    </source>
</evidence>
<dbReference type="Pfam" id="PF00535">
    <property type="entry name" value="Glycos_transf_2"/>
    <property type="match status" value="1"/>
</dbReference>
<evidence type="ECO:0000313" key="7">
    <source>
        <dbReference type="Proteomes" id="UP000010445"/>
    </source>
</evidence>
<feature type="transmembrane region" description="Helical" evidence="4">
    <location>
        <begin position="317"/>
        <end position="338"/>
    </location>
</feature>
<dbReference type="PANTHER" id="PTHR43685:SF5">
    <property type="entry name" value="GLYCOSYLTRANSFERASE EPSE-RELATED"/>
    <property type="match status" value="1"/>
</dbReference>
<feature type="transmembrane region" description="Helical" evidence="4">
    <location>
        <begin position="139"/>
        <end position="157"/>
    </location>
</feature>
<feature type="transmembrane region" description="Helical" evidence="4">
    <location>
        <begin position="105"/>
        <end position="127"/>
    </location>
</feature>
<keyword evidence="2" id="KW-0328">Glycosyltransferase</keyword>
<dbReference type="AlphaFoldDB" id="L1MKW1"/>